<accession>A8Q122</accession>
<evidence type="ECO:0000313" key="9">
    <source>
        <dbReference type="Proteomes" id="UP000008837"/>
    </source>
</evidence>
<evidence type="ECO:0000313" key="8">
    <source>
        <dbReference type="EMBL" id="EDP43902.1"/>
    </source>
</evidence>
<comment type="similarity">
    <text evidence="1">Belongs to the CSN7/EIF3M family. CSN7 subfamily.</text>
</comment>
<dbReference type="GO" id="GO:0001732">
    <property type="term" value="P:formation of cytoplasmic translation initiation complex"/>
    <property type="evidence" value="ECO:0007669"/>
    <property type="project" value="UniProtKB-UniRule"/>
</dbReference>
<keyword evidence="9" id="KW-1185">Reference proteome</keyword>
<dbReference type="GO" id="GO:0033290">
    <property type="term" value="C:eukaryotic 48S preinitiation complex"/>
    <property type="evidence" value="ECO:0007669"/>
    <property type="project" value="UniProtKB-UniRule"/>
</dbReference>
<feature type="region of interest" description="Disordered" evidence="6">
    <location>
        <begin position="418"/>
        <end position="447"/>
    </location>
</feature>
<reference evidence="8 9" key="1">
    <citation type="journal article" date="2007" name="Proc. Natl. Acad. Sci. U.S.A.">
        <title>Dandruff-associated Malassezia genomes reveal convergent and divergent virulence traits shared with plant and human fungal pathogens.</title>
        <authorList>
            <person name="Xu J."/>
            <person name="Saunders C.W."/>
            <person name="Hu P."/>
            <person name="Grant R.A."/>
            <person name="Boekhout T."/>
            <person name="Kuramae E.E."/>
            <person name="Kronstad J.W."/>
            <person name="Deangelis Y.M."/>
            <person name="Reeder N.L."/>
            <person name="Johnstone K.R."/>
            <person name="Leland M."/>
            <person name="Fieno A.M."/>
            <person name="Begley W.M."/>
            <person name="Sun Y."/>
            <person name="Lacey M.P."/>
            <person name="Chaudhary T."/>
            <person name="Keough T."/>
            <person name="Chu L."/>
            <person name="Sears R."/>
            <person name="Yuan B."/>
            <person name="Dawson T.L.Jr."/>
        </authorList>
    </citation>
    <scope>NUCLEOTIDE SEQUENCE [LARGE SCALE GENOMIC DNA]</scope>
    <source>
        <strain evidence="9">ATCC MYA-4612 / CBS 7966</strain>
    </source>
</reference>
<dbReference type="RefSeq" id="XP_001731116.1">
    <property type="nucleotide sequence ID" value="XM_001731064.1"/>
</dbReference>
<dbReference type="GO" id="GO:0071541">
    <property type="term" value="C:eukaryotic translation initiation factor 3 complex, eIF3m"/>
    <property type="evidence" value="ECO:0007669"/>
    <property type="project" value="UniProtKB-UniRule"/>
</dbReference>
<comment type="function">
    <text evidence="5">Component of the eukaryotic translation initiation factor 3 (eIF-3) complex, which is involved in protein synthesis of a specialized repertoire of mRNAs and, together with other initiation factors, stimulates binding of mRNA and methionyl-tRNAi to the 40S ribosome. The eIF-3 complex specifically targets and initiates translation of a subset of mRNAs involved in cell proliferation.</text>
</comment>
<dbReference type="GO" id="GO:0003743">
    <property type="term" value="F:translation initiation factor activity"/>
    <property type="evidence" value="ECO:0007669"/>
    <property type="project" value="UniProtKB-UniRule"/>
</dbReference>
<dbReference type="AlphaFoldDB" id="A8Q122"/>
<dbReference type="InParanoid" id="A8Q122"/>
<dbReference type="InterPro" id="IPR040750">
    <property type="entry name" value="eIF3m_C_helix"/>
</dbReference>
<dbReference type="GO" id="GO:0016282">
    <property type="term" value="C:eukaryotic 43S preinitiation complex"/>
    <property type="evidence" value="ECO:0007669"/>
    <property type="project" value="UniProtKB-UniRule"/>
</dbReference>
<dbReference type="InterPro" id="IPR027528">
    <property type="entry name" value="eIF3m"/>
</dbReference>
<comment type="similarity">
    <text evidence="5">Belongs to the eIF-3 subunit M family.</text>
</comment>
<dbReference type="PROSITE" id="PS50250">
    <property type="entry name" value="PCI"/>
    <property type="match status" value="1"/>
</dbReference>
<dbReference type="Proteomes" id="UP000008837">
    <property type="component" value="Unassembled WGS sequence"/>
</dbReference>
<dbReference type="STRING" id="425265.A8Q122"/>
<feature type="compositionally biased region" description="Polar residues" evidence="6">
    <location>
        <begin position="418"/>
        <end position="440"/>
    </location>
</feature>
<evidence type="ECO:0000256" key="3">
    <source>
        <dbReference type="ARBA" id="ARBA00022540"/>
    </source>
</evidence>
<keyword evidence="3 5" id="KW-0396">Initiation factor</keyword>
<organism evidence="8 9">
    <name type="scientific">Malassezia globosa (strain ATCC MYA-4612 / CBS 7966)</name>
    <name type="common">Dandruff-associated fungus</name>
    <dbReference type="NCBI Taxonomy" id="425265"/>
    <lineage>
        <taxon>Eukaryota</taxon>
        <taxon>Fungi</taxon>
        <taxon>Dikarya</taxon>
        <taxon>Basidiomycota</taxon>
        <taxon>Ustilaginomycotina</taxon>
        <taxon>Malasseziomycetes</taxon>
        <taxon>Malasseziales</taxon>
        <taxon>Malasseziaceae</taxon>
        <taxon>Malassezia</taxon>
    </lineage>
</organism>
<dbReference type="PANTHER" id="PTHR15350:SF2">
    <property type="entry name" value="EUKARYOTIC TRANSLATION INITIATION FACTOR 3 SUBUNIT M"/>
    <property type="match status" value="1"/>
</dbReference>
<keyword evidence="4 5" id="KW-0648">Protein biosynthesis</keyword>
<dbReference type="SMART" id="SM00088">
    <property type="entry name" value="PINT"/>
    <property type="match status" value="1"/>
</dbReference>
<dbReference type="OMA" id="VCLKALW"/>
<keyword evidence="2 5" id="KW-0963">Cytoplasm</keyword>
<comment type="subcellular location">
    <subcellularLocation>
        <location evidence="5">Cytoplasm</location>
    </subcellularLocation>
</comment>
<dbReference type="Pfam" id="PF18005">
    <property type="entry name" value="eIF3m_C_helix"/>
    <property type="match status" value="1"/>
</dbReference>
<evidence type="ECO:0000256" key="5">
    <source>
        <dbReference type="HAMAP-Rule" id="MF_03012"/>
    </source>
</evidence>
<dbReference type="PANTHER" id="PTHR15350">
    <property type="entry name" value="COP9 SIGNALOSOME COMPLEX SUBUNIT 7/DENDRITIC CELL PROTEIN GA17"/>
    <property type="match status" value="1"/>
</dbReference>
<dbReference type="Pfam" id="PF01399">
    <property type="entry name" value="PCI"/>
    <property type="match status" value="1"/>
</dbReference>
<dbReference type="InterPro" id="IPR045237">
    <property type="entry name" value="COPS7/eIF3m"/>
</dbReference>
<name>A8Q122_MALGO</name>
<evidence type="ECO:0000259" key="7">
    <source>
        <dbReference type="PROSITE" id="PS50250"/>
    </source>
</evidence>
<dbReference type="VEuPathDB" id="FungiDB:MGL_2115"/>
<evidence type="ECO:0000256" key="1">
    <source>
        <dbReference type="ARBA" id="ARBA00008482"/>
    </source>
</evidence>
<dbReference type="FunCoup" id="A8Q122">
    <property type="interactions" value="564"/>
</dbReference>
<evidence type="ECO:0000256" key="2">
    <source>
        <dbReference type="ARBA" id="ARBA00022490"/>
    </source>
</evidence>
<dbReference type="InterPro" id="IPR000717">
    <property type="entry name" value="PCI_dom"/>
</dbReference>
<comment type="subunit">
    <text evidence="5">Component of the eukaryotic translation initiation factor 3 (eIF-3) complex.</text>
</comment>
<proteinExistence type="inferred from homology"/>
<protein>
    <recommendedName>
        <fullName evidence="5">Eukaryotic translation initiation factor 3 subunit M</fullName>
        <shortName evidence="5">eIF3m</shortName>
    </recommendedName>
</protein>
<evidence type="ECO:0000256" key="6">
    <source>
        <dbReference type="SAM" id="MobiDB-lite"/>
    </source>
</evidence>
<evidence type="ECO:0000256" key="4">
    <source>
        <dbReference type="ARBA" id="ARBA00022917"/>
    </source>
</evidence>
<dbReference type="HAMAP" id="MF_03012">
    <property type="entry name" value="eIF3m"/>
    <property type="match status" value="1"/>
</dbReference>
<dbReference type="OrthoDB" id="10267031at2759"/>
<dbReference type="GeneID" id="5855423"/>
<dbReference type="KEGG" id="mgl:MGL_2115"/>
<dbReference type="EMBL" id="AAYY01000006">
    <property type="protein sequence ID" value="EDP43902.1"/>
    <property type="molecule type" value="Genomic_DNA"/>
</dbReference>
<comment type="caution">
    <text evidence="8">The sequence shown here is derived from an EMBL/GenBank/DDBJ whole genome shotgun (WGS) entry which is preliminary data.</text>
</comment>
<sequence>MLGLTMRADLVAVLSDTTLREHADECCILISRVFPEEKRAEWSDALTKEASLADESSDDSTAKAKAREVVAKLTQSIPGLIECTDRELEGLYNLVMALLIKYYETEEESFCNLVMHLVNVVSDTQSSAAMERSIIKYRILSNIFNLLPTASPLRLRVFKALLTLVSMNGDMDFLDMALQSVPIWLAQWNISSEEKHECLCHVADALQLPDCGPAYMDRAYEFELIHLRFISGEQSLSNEVRFSAAENAIANILRLPKLFEMEEVLRVADTLNLGTSPMLSLLRLIVSGTRADFEQWAQSSDGKGALERLSLDASELTHKMRLLDLASLCARSVSSEVSYQDMAQTLGVSVDEVEAWVIDVIRAGLVSGKLSQVKRSFRVYRSTYRTFEKSQWESLEQRLSQWQHSIQTLLRTMQNARTQAPQALMSEHQTTSVATSSAESNDAPATA</sequence>
<gene>
    <name evidence="8" type="ORF">MGL_2115</name>
</gene>
<feature type="domain" description="PCI" evidence="7">
    <location>
        <begin position="218"/>
        <end position="384"/>
    </location>
</feature>